<reference evidence="4" key="1">
    <citation type="journal article" date="2013" name="Nat. Genet.">
        <title>The draft genomes of soft-shell turtle and green sea turtle yield insights into the development and evolution of the turtle-specific body plan.</title>
        <authorList>
            <person name="Wang Z."/>
            <person name="Pascual-Anaya J."/>
            <person name="Zadissa A."/>
            <person name="Li W."/>
            <person name="Niimura Y."/>
            <person name="Huang Z."/>
            <person name="Li C."/>
            <person name="White S."/>
            <person name="Xiong Z."/>
            <person name="Fang D."/>
            <person name="Wang B."/>
            <person name="Ming Y."/>
            <person name="Chen Y."/>
            <person name="Zheng Y."/>
            <person name="Kuraku S."/>
            <person name="Pignatelli M."/>
            <person name="Herrero J."/>
            <person name="Beal K."/>
            <person name="Nozawa M."/>
            <person name="Li Q."/>
            <person name="Wang J."/>
            <person name="Zhang H."/>
            <person name="Yu L."/>
            <person name="Shigenobu S."/>
            <person name="Wang J."/>
            <person name="Liu J."/>
            <person name="Flicek P."/>
            <person name="Searle S."/>
            <person name="Wang J."/>
            <person name="Kuratani S."/>
            <person name="Yin Y."/>
            <person name="Aken B."/>
            <person name="Zhang G."/>
            <person name="Irie N."/>
        </authorList>
    </citation>
    <scope>NUCLEOTIDE SEQUENCE [LARGE SCALE GENOMIC DNA]</scope>
</reference>
<dbReference type="Proteomes" id="UP000031443">
    <property type="component" value="Unassembled WGS sequence"/>
</dbReference>
<feature type="domain" description="Lamina-associated polypeptide 2 alpha C-terminal" evidence="2">
    <location>
        <begin position="20"/>
        <end position="215"/>
    </location>
</feature>
<keyword evidence="4" id="KW-1185">Reference proteome</keyword>
<accession>M7BUZ7</accession>
<gene>
    <name evidence="3" type="ORF">UY3_03109</name>
</gene>
<dbReference type="EMBL" id="KB516029">
    <property type="protein sequence ID" value="EMP39645.1"/>
    <property type="molecule type" value="Genomic_DNA"/>
</dbReference>
<sequence length="297" mass="33239">MEEPSDSLFNVLSSLAPGRVALPLHKGVAKISNALWQTLASLAPISKRAECKYFVSAMGHEYLYTHPAPNSLVVKLVNHREWQRQPDPTSKNKDSRRLDSFGRKIYLSSSFQLWVANHQALLGRYEFNLWGSLRKFEDSLQKHERKEFKVLVEEGSAAARATLQAAADAADMAGWSMASAVSLRRALWLLLSGLSSEAQTSLQDLPFDVKALFAEQTDTKLHGLKDSHMTLQTLGLYVPAPAKPKFKTQQTPAQATHSKYETAYKKPRDYKRCPQRQSQPAPKPGSSMGKQAGKRRF</sequence>
<evidence type="ECO:0000259" key="2">
    <source>
        <dbReference type="Pfam" id="PF11560"/>
    </source>
</evidence>
<evidence type="ECO:0000313" key="3">
    <source>
        <dbReference type="EMBL" id="EMP39645.1"/>
    </source>
</evidence>
<dbReference type="AlphaFoldDB" id="M7BUZ7"/>
<dbReference type="Pfam" id="PF11560">
    <property type="entry name" value="LAP2alpha"/>
    <property type="match status" value="1"/>
</dbReference>
<feature type="compositionally biased region" description="Basic and acidic residues" evidence="1">
    <location>
        <begin position="258"/>
        <end position="272"/>
    </location>
</feature>
<evidence type="ECO:0000256" key="1">
    <source>
        <dbReference type="SAM" id="MobiDB-lite"/>
    </source>
</evidence>
<proteinExistence type="predicted"/>
<feature type="compositionally biased region" description="Polar residues" evidence="1">
    <location>
        <begin position="247"/>
        <end position="257"/>
    </location>
</feature>
<dbReference type="Gene3D" id="1.10.287.3160">
    <property type="match status" value="1"/>
</dbReference>
<name>M7BUZ7_CHEMY</name>
<protein>
    <recommendedName>
        <fullName evidence="2">Lamina-associated polypeptide 2 alpha C-terminal domain-containing protein</fullName>
    </recommendedName>
</protein>
<dbReference type="InterPro" id="IPR021623">
    <property type="entry name" value="LAP2alpha_C"/>
</dbReference>
<organism evidence="3 4">
    <name type="scientific">Chelonia mydas</name>
    <name type="common">Green sea-turtle</name>
    <name type="synonym">Chelonia agassizi</name>
    <dbReference type="NCBI Taxonomy" id="8469"/>
    <lineage>
        <taxon>Eukaryota</taxon>
        <taxon>Metazoa</taxon>
        <taxon>Chordata</taxon>
        <taxon>Craniata</taxon>
        <taxon>Vertebrata</taxon>
        <taxon>Euteleostomi</taxon>
        <taxon>Archelosauria</taxon>
        <taxon>Testudinata</taxon>
        <taxon>Testudines</taxon>
        <taxon>Cryptodira</taxon>
        <taxon>Durocryptodira</taxon>
        <taxon>Americhelydia</taxon>
        <taxon>Chelonioidea</taxon>
        <taxon>Cheloniidae</taxon>
        <taxon>Chelonia</taxon>
    </lineage>
</organism>
<evidence type="ECO:0000313" key="4">
    <source>
        <dbReference type="Proteomes" id="UP000031443"/>
    </source>
</evidence>
<feature type="region of interest" description="Disordered" evidence="1">
    <location>
        <begin position="245"/>
        <end position="297"/>
    </location>
</feature>